<proteinExistence type="predicted"/>
<protein>
    <submittedName>
        <fullName evidence="1">Uncharacterized protein</fullName>
    </submittedName>
</protein>
<organism evidence="1">
    <name type="scientific">marine sediment metagenome</name>
    <dbReference type="NCBI Taxonomy" id="412755"/>
    <lineage>
        <taxon>unclassified sequences</taxon>
        <taxon>metagenomes</taxon>
        <taxon>ecological metagenomes</taxon>
    </lineage>
</organism>
<dbReference type="AlphaFoldDB" id="A0A0F9EYH4"/>
<reference evidence="1" key="1">
    <citation type="journal article" date="2015" name="Nature">
        <title>Complex archaea that bridge the gap between prokaryotes and eukaryotes.</title>
        <authorList>
            <person name="Spang A."/>
            <person name="Saw J.H."/>
            <person name="Jorgensen S.L."/>
            <person name="Zaremba-Niedzwiedzka K."/>
            <person name="Martijn J."/>
            <person name="Lind A.E."/>
            <person name="van Eijk R."/>
            <person name="Schleper C."/>
            <person name="Guy L."/>
            <person name="Ettema T.J."/>
        </authorList>
    </citation>
    <scope>NUCLEOTIDE SEQUENCE</scope>
</reference>
<sequence length="23" mass="2711">GTWGRRVVKIWVDFMGEEDEDDA</sequence>
<name>A0A0F9EYH4_9ZZZZ</name>
<evidence type="ECO:0000313" key="1">
    <source>
        <dbReference type="EMBL" id="KKL71261.1"/>
    </source>
</evidence>
<feature type="non-terminal residue" evidence="1">
    <location>
        <position position="1"/>
    </location>
</feature>
<gene>
    <name evidence="1" type="ORF">LCGC14_2096770</name>
</gene>
<accession>A0A0F9EYH4</accession>
<dbReference type="EMBL" id="LAZR01025647">
    <property type="protein sequence ID" value="KKL71261.1"/>
    <property type="molecule type" value="Genomic_DNA"/>
</dbReference>
<comment type="caution">
    <text evidence="1">The sequence shown here is derived from an EMBL/GenBank/DDBJ whole genome shotgun (WGS) entry which is preliminary data.</text>
</comment>